<feature type="domain" description="AMP-dependent synthetase/ligase" evidence="1">
    <location>
        <begin position="48"/>
        <end position="231"/>
    </location>
</feature>
<accession>A0ABW2ANT6</accession>
<dbReference type="Gene3D" id="3.40.50.12780">
    <property type="entry name" value="N-terminal domain of ligase-like"/>
    <property type="match status" value="1"/>
</dbReference>
<dbReference type="InterPro" id="IPR050237">
    <property type="entry name" value="ATP-dep_AMP-bd_enzyme"/>
</dbReference>
<organism evidence="3 4">
    <name type="scientific">Branchiibius cervicis</name>
    <dbReference type="NCBI Taxonomy" id="908252"/>
    <lineage>
        <taxon>Bacteria</taxon>
        <taxon>Bacillati</taxon>
        <taxon>Actinomycetota</taxon>
        <taxon>Actinomycetes</taxon>
        <taxon>Micrococcales</taxon>
        <taxon>Dermacoccaceae</taxon>
        <taxon>Branchiibius</taxon>
    </lineage>
</organism>
<dbReference type="InterPro" id="IPR045851">
    <property type="entry name" value="AMP-bd_C_sf"/>
</dbReference>
<name>A0ABW2ANT6_9MICO</name>
<feature type="domain" description="AMP-binding enzyme C-terminal" evidence="2">
    <location>
        <begin position="284"/>
        <end position="356"/>
    </location>
</feature>
<dbReference type="SUPFAM" id="SSF56801">
    <property type="entry name" value="Acetyl-CoA synthetase-like"/>
    <property type="match status" value="1"/>
</dbReference>
<comment type="caution">
    <text evidence="3">The sequence shown here is derived from an EMBL/GenBank/DDBJ whole genome shotgun (WGS) entry which is preliminary data.</text>
</comment>
<dbReference type="InterPro" id="IPR000873">
    <property type="entry name" value="AMP-dep_synth/lig_dom"/>
</dbReference>
<dbReference type="Proteomes" id="UP001596356">
    <property type="component" value="Unassembled WGS sequence"/>
</dbReference>
<evidence type="ECO:0000313" key="4">
    <source>
        <dbReference type="Proteomes" id="UP001596356"/>
    </source>
</evidence>
<dbReference type="Pfam" id="PF13193">
    <property type="entry name" value="AMP-binding_C"/>
    <property type="match status" value="1"/>
</dbReference>
<proteinExistence type="predicted"/>
<keyword evidence="4" id="KW-1185">Reference proteome</keyword>
<dbReference type="PANTHER" id="PTHR43767">
    <property type="entry name" value="LONG-CHAIN-FATTY-ACID--COA LIGASE"/>
    <property type="match status" value="1"/>
</dbReference>
<evidence type="ECO:0000313" key="3">
    <source>
        <dbReference type="EMBL" id="MFC6712766.1"/>
    </source>
</evidence>
<protein>
    <submittedName>
        <fullName evidence="3">AMP-binding protein</fullName>
    </submittedName>
</protein>
<reference evidence="4" key="1">
    <citation type="journal article" date="2019" name="Int. J. Syst. Evol. Microbiol.">
        <title>The Global Catalogue of Microorganisms (GCM) 10K type strain sequencing project: providing services to taxonomists for standard genome sequencing and annotation.</title>
        <authorList>
            <consortium name="The Broad Institute Genomics Platform"/>
            <consortium name="The Broad Institute Genome Sequencing Center for Infectious Disease"/>
            <person name="Wu L."/>
            <person name="Ma J."/>
        </authorList>
    </citation>
    <scope>NUCLEOTIDE SEQUENCE [LARGE SCALE GENOMIC DNA]</scope>
    <source>
        <strain evidence="4">NBRC 106593</strain>
    </source>
</reference>
<gene>
    <name evidence="3" type="ORF">ACFQBT_02445</name>
</gene>
<sequence length="378" mass="39705">MPTLQPFEVRPGEHAAYLEALRRALDGTGPALAPFAGHAPVLPTYAESGLPAHLALAVGTSGSTGTPKRALLTAEALIASADATHDRLGGPGQWLLPMPAQFIAGTQVLIRSLRGGTVPVVMGHFFDDAAQQLTGERRYTALVPTQLTRLLESHPDALRSFDAVLLGGAAASPRLLERAFDAGVTVVRTYGMSETAGGAVYDGVPLAGTRVDIDGDGQIEITGPSVAHGYLGDPERTAAAFRLGAQRTFRTGDLGSITDGVLAVQGRVDDLINTGGVKVAPRIVEEAVERIESIGEVVALGLPDETWGQAVSVAVRTSRDWDWSALRDLLRADLPPYALPRRFLRIEKVPTLGSGKPDRAALAALPGWETVPDSSAAQ</sequence>
<dbReference type="Gene3D" id="3.30.300.30">
    <property type="match status" value="1"/>
</dbReference>
<dbReference type="RefSeq" id="WP_377820233.1">
    <property type="nucleotide sequence ID" value="NZ_JBHSWJ010000002.1"/>
</dbReference>
<dbReference type="EMBL" id="JBHSWJ010000002">
    <property type="protein sequence ID" value="MFC6712766.1"/>
    <property type="molecule type" value="Genomic_DNA"/>
</dbReference>
<dbReference type="Pfam" id="PF00501">
    <property type="entry name" value="AMP-binding"/>
    <property type="match status" value="1"/>
</dbReference>
<dbReference type="InterPro" id="IPR025110">
    <property type="entry name" value="AMP-bd_C"/>
</dbReference>
<evidence type="ECO:0000259" key="2">
    <source>
        <dbReference type="Pfam" id="PF13193"/>
    </source>
</evidence>
<evidence type="ECO:0000259" key="1">
    <source>
        <dbReference type="Pfam" id="PF00501"/>
    </source>
</evidence>
<dbReference type="InterPro" id="IPR042099">
    <property type="entry name" value="ANL_N_sf"/>
</dbReference>
<dbReference type="PANTHER" id="PTHR43767:SF1">
    <property type="entry name" value="NONRIBOSOMAL PEPTIDE SYNTHASE PES1 (EUROFUNG)-RELATED"/>
    <property type="match status" value="1"/>
</dbReference>